<dbReference type="InterPro" id="IPR011990">
    <property type="entry name" value="TPR-like_helical_dom_sf"/>
</dbReference>
<feature type="chain" id="PRO_5038105627" evidence="1">
    <location>
        <begin position="23"/>
        <end position="483"/>
    </location>
</feature>
<evidence type="ECO:0000259" key="2">
    <source>
        <dbReference type="Pfam" id="PF12984"/>
    </source>
</evidence>
<dbReference type="AlphaFoldDB" id="A0A921EA61"/>
<evidence type="ECO:0000313" key="4">
    <source>
        <dbReference type="Proteomes" id="UP000711407"/>
    </source>
</evidence>
<sequence>MNIRHIALGLIAAAAIAPAAMAGQKNQTSLQAVKFANIDMARESGEMKIYFDLDLTDLKLKRDQQIIYTPILVGENDSIAFGKIVVNGRNVALKEEREPGRRIADATTTVRRHNGTSQTVNFNAAATFADWMNYSKLYLAEDVCGCGDLQSQDRIPVSEFDNRPAPKPSMTFVTPKAEAVKARAEKGSAFVDYVVNKTNILPDYRGNRKEIAKIVATIDLVKNDPNVSITEINIHGYASPEGPYDNNTRLANGRAASLKEYVRSLYTLPEDIFTSNATPEDWDGLRRLVEGSDLKEKQEILALIDDTAMDPDAKDHEIRRRFPQTYQFMLKNWYPGLRHSDYTVSYVVRPFTVDETKEIMYKSPKQVSLNEMFLVAQTMEPGSQEFNEIMDIAVKTYPDDETANLNAACAALNEQNWDKADSYLRKAGNTPEASHARGVLAMNRGQYDEAERYFNEAREAGIASADTNLQILERLRRLAKQNR</sequence>
<dbReference type="EMBL" id="DYXT01000049">
    <property type="protein sequence ID" value="HJE39965.1"/>
    <property type="molecule type" value="Genomic_DNA"/>
</dbReference>
<protein>
    <submittedName>
        <fullName evidence="3">DUF3868 domain-containing protein</fullName>
    </submittedName>
</protein>
<organism evidence="3 4">
    <name type="scientific">Candidatus Amulumruptor caecigallinarius</name>
    <dbReference type="NCBI Taxonomy" id="2109911"/>
    <lineage>
        <taxon>Bacteria</taxon>
        <taxon>Pseudomonadati</taxon>
        <taxon>Bacteroidota</taxon>
        <taxon>Bacteroidia</taxon>
        <taxon>Bacteroidales</taxon>
        <taxon>Muribaculaceae</taxon>
        <taxon>Candidatus Amulumruptor</taxon>
    </lineage>
</organism>
<reference evidence="3" key="2">
    <citation type="submission" date="2021-09" db="EMBL/GenBank/DDBJ databases">
        <authorList>
            <person name="Gilroy R."/>
        </authorList>
    </citation>
    <scope>NUCLEOTIDE SEQUENCE</scope>
    <source>
        <strain evidence="3">4100</strain>
    </source>
</reference>
<comment type="caution">
    <text evidence="3">The sequence shown here is derived from an EMBL/GenBank/DDBJ whole genome shotgun (WGS) entry which is preliminary data.</text>
</comment>
<reference evidence="3" key="1">
    <citation type="journal article" date="2021" name="PeerJ">
        <title>Extensive microbial diversity within the chicken gut microbiome revealed by metagenomics and culture.</title>
        <authorList>
            <person name="Gilroy R."/>
            <person name="Ravi A."/>
            <person name="Getino M."/>
            <person name="Pursley I."/>
            <person name="Horton D.L."/>
            <person name="Alikhan N.F."/>
            <person name="Baker D."/>
            <person name="Gharbi K."/>
            <person name="Hall N."/>
            <person name="Watson M."/>
            <person name="Adriaenssens E.M."/>
            <person name="Foster-Nyarko E."/>
            <person name="Jarju S."/>
            <person name="Secka A."/>
            <person name="Antonio M."/>
            <person name="Oren A."/>
            <person name="Chaudhuri R.R."/>
            <person name="La Ragione R."/>
            <person name="Hildebrand F."/>
            <person name="Pallen M.J."/>
        </authorList>
    </citation>
    <scope>NUCLEOTIDE SEQUENCE</scope>
    <source>
        <strain evidence="3">4100</strain>
    </source>
</reference>
<gene>
    <name evidence="3" type="ORF">K8V47_09445</name>
</gene>
<dbReference type="InterPro" id="IPR036737">
    <property type="entry name" value="OmpA-like_sf"/>
</dbReference>
<dbReference type="SUPFAM" id="SSF48452">
    <property type="entry name" value="TPR-like"/>
    <property type="match status" value="1"/>
</dbReference>
<evidence type="ECO:0000313" key="3">
    <source>
        <dbReference type="EMBL" id="HJE39965.1"/>
    </source>
</evidence>
<dbReference type="Pfam" id="PF12984">
    <property type="entry name" value="DUF3868"/>
    <property type="match status" value="1"/>
</dbReference>
<accession>A0A921EA61</accession>
<dbReference type="SUPFAM" id="SSF103088">
    <property type="entry name" value="OmpA-like"/>
    <property type="match status" value="1"/>
</dbReference>
<dbReference type="InterPro" id="IPR024480">
    <property type="entry name" value="DUF3868"/>
</dbReference>
<evidence type="ECO:0000256" key="1">
    <source>
        <dbReference type="SAM" id="SignalP"/>
    </source>
</evidence>
<dbReference type="Gene3D" id="3.30.1330.60">
    <property type="entry name" value="OmpA-like domain"/>
    <property type="match status" value="1"/>
</dbReference>
<dbReference type="Gene3D" id="1.25.40.10">
    <property type="entry name" value="Tetratricopeptide repeat domain"/>
    <property type="match status" value="1"/>
</dbReference>
<feature type="signal peptide" evidence="1">
    <location>
        <begin position="1"/>
        <end position="22"/>
    </location>
</feature>
<proteinExistence type="predicted"/>
<keyword evidence="1" id="KW-0732">Signal</keyword>
<feature type="domain" description="DUF3868" evidence="2">
    <location>
        <begin position="19"/>
        <end position="98"/>
    </location>
</feature>
<dbReference type="Proteomes" id="UP000711407">
    <property type="component" value="Unassembled WGS sequence"/>
</dbReference>
<name>A0A921EA61_9BACT</name>